<reference evidence="8 9" key="1">
    <citation type="submission" date="2021-03" db="EMBL/GenBank/DDBJ databases">
        <authorList>
            <person name="King G.J."/>
            <person name="Bancroft I."/>
            <person name="Baten A."/>
            <person name="Bloomfield J."/>
            <person name="Borpatragohain P."/>
            <person name="He Z."/>
            <person name="Irish N."/>
            <person name="Irwin J."/>
            <person name="Liu K."/>
            <person name="Mauleon R.P."/>
            <person name="Moore J."/>
            <person name="Morris R."/>
            <person name="Ostergaard L."/>
            <person name="Wang B."/>
            <person name="Wells R."/>
        </authorList>
    </citation>
    <scope>NUCLEOTIDE SEQUENCE [LARGE SCALE GENOMIC DNA]</scope>
    <source>
        <strain evidence="8">R-o-18</strain>
        <tissue evidence="8">Leaf</tissue>
    </source>
</reference>
<dbReference type="Pfam" id="PF08387">
    <property type="entry name" value="FBD"/>
    <property type="match status" value="2"/>
</dbReference>
<dbReference type="PANTHER" id="PTHR47989">
    <property type="entry name" value="OS01G0750732 PROTEIN"/>
    <property type="match status" value="1"/>
</dbReference>
<dbReference type="InterPro" id="IPR014729">
    <property type="entry name" value="Rossmann-like_a/b/a_fold"/>
</dbReference>
<evidence type="ECO:0000313" key="8">
    <source>
        <dbReference type="EMBL" id="KAG5409164.1"/>
    </source>
</evidence>
<feature type="domain" description="Protein kinase" evidence="6">
    <location>
        <begin position="408"/>
        <end position="725"/>
    </location>
</feature>
<dbReference type="PROSITE" id="PS50011">
    <property type="entry name" value="PROTEIN_KINASE_DOM"/>
    <property type="match status" value="1"/>
</dbReference>
<dbReference type="InterPro" id="IPR000719">
    <property type="entry name" value="Prot_kinase_dom"/>
</dbReference>
<dbReference type="Gene3D" id="3.40.50.620">
    <property type="entry name" value="HUPs"/>
    <property type="match status" value="1"/>
</dbReference>
<evidence type="ECO:0000256" key="4">
    <source>
        <dbReference type="ARBA" id="ARBA00022840"/>
    </source>
</evidence>
<evidence type="ECO:0000256" key="5">
    <source>
        <dbReference type="SAM" id="MobiDB-lite"/>
    </source>
</evidence>
<feature type="region of interest" description="Disordered" evidence="5">
    <location>
        <begin position="219"/>
        <end position="259"/>
    </location>
</feature>
<dbReference type="InterPro" id="IPR008266">
    <property type="entry name" value="Tyr_kinase_AS"/>
</dbReference>
<dbReference type="Pfam" id="PF00646">
    <property type="entry name" value="F-box"/>
    <property type="match status" value="1"/>
</dbReference>
<sequence>MSRIKWEVLKVCVIAKVEEQEVWGVLRMKHKGCKERSVVVGKKIMVAVRASKEISKAALLWTLTHVVQPGDRIRLLVVPSNYTSKNIWGFSRLTTNCALGHGRFLAGTNSDQKDDIHESVYQMMFQLQNVYDADKINVRIKIVFASPDGVIATEAKKSKSNWVVLDRGLKYEKKCCIDQLECNLVVIKKSQPKVIRLNLVKNADTEHLEAISRLTTKSILSRRSSRPGRKLREPFVTPASNPDQEGSDMGTSSISSSDAGASPFLASQVFEGLNPWVSDGNKSFFESDTDSNGENWSPISMASSSSSHPVKTSNILSPSDDLAKPHAETPRKSRFASVLRLGSSKKEPDVRKPDTCLNKSVREVVSLSRKPAPGPPPLCSICQHKAPKFGNPLRWFTYGELETATKGFSKGSFLAEGGFGSVHRGTLPDGQIIAVKQYKIASTQGDKEFCSEVEVLSCAQHRNVVMLIGLCVEDGKRLLVYEYICYGSLHSHLYGLGKEPLGWSARQKIAVGAARGLRYLHEECRVGCIVHRDMRPNNILLTHDFEPLVGDFGLARWQPDGDKGVETRVIGTFGYLAPEYAQSGQITEKADVYSFGVVLVELITGRKAMDIKRPKGQQCLTEWARPLLQKQAMRELLDPRLMNCYSEQEVYCMALCAYLCIRRDPNSRPRMSQHWQVKVKKKKSKALKVVMDRLTQLPDDLLIKILSFVPTKGVVATSILSKRWLPLWTLVPSLVFEDFSEEEDDEINEIHVRSLSQFVSGTLLLHKATVLERFHLYSASECSAWEIGLWVRIAVDRFVRDLKISFCYDHFLVNLPSRLFRCETLETLQLRRVILSEVPCRLSFPSLTKLRLLSVKYSDDESFSRLVSNCPILEDLVVETCHGDNVATFTVNLPSLQSLSVRNTVRESPPDDHLFVIHSQSLKQLNIVDYFGELELIGNLPKLVEANLQSMSFHTNVLESFTFVRRLYVCLDGEAQYPCGTVLFQLVRLELCSCIDSWTDMLVSLLQHSPKLQALKLVLKHWILVDRKVRWMQPRRVPECLLLHLKTFEWSDYEGTKVEKEVAIYILKNAKLLVSATIYPFSVSMVRKHQMFKELEIATRMNTSILSKRWKSLWRMMQVLEYDANSRPKISSCTFENFFRRSLKLHEAPVLQTLTLKLREQHSSSLKFPSSFPNTVFRKLVVLKLHTIQCHGFTDESPVCFRSMKSLHLTKVRFLDHEAFCTLMSSCPVLNDLFLDSVTTDPRCGFQFYHPCSSLFTISVPSLERLEIKDYTSVRTYPSNKSRFKINAPSLKYLEVYINGSNFEFYKDLHNLVEASLLVDDSQTDKLLRFLTSVEFLSIHLYPTKVLLLADTISQRLRHLKLSTYGKNSRNLLLYLLKHCPKLQVLKLQEIHWTTKWPGSPHTRCKDEEFKDPPPLFCKPSSVPECLSFNLKTFGWKCYKGKEEEKEIVLYILQNAPCLKTTKISVYSPGHRFREKELLRIKELESVPKASTSCQLQKKFVKSKRRIC</sequence>
<feature type="compositionally biased region" description="Basic and acidic residues" evidence="5">
    <location>
        <begin position="321"/>
        <end position="331"/>
    </location>
</feature>
<dbReference type="Gene3D" id="3.30.200.20">
    <property type="entry name" value="Phosphorylase Kinase, domain 1"/>
    <property type="match status" value="1"/>
</dbReference>
<dbReference type="SUPFAM" id="SSF81383">
    <property type="entry name" value="F-box domain"/>
    <property type="match status" value="1"/>
</dbReference>
<dbReference type="CDD" id="cd14066">
    <property type="entry name" value="STKc_IRAK"/>
    <property type="match status" value="1"/>
</dbReference>
<dbReference type="CDD" id="cd00293">
    <property type="entry name" value="USP-like"/>
    <property type="match status" value="1"/>
</dbReference>
<dbReference type="InterPro" id="IPR032675">
    <property type="entry name" value="LRR_dom_sf"/>
</dbReference>
<evidence type="ECO:0008006" key="10">
    <source>
        <dbReference type="Google" id="ProtNLM"/>
    </source>
</evidence>
<keyword evidence="3" id="KW-0808">Transferase</keyword>
<feature type="domain" description="F-box" evidence="7">
    <location>
        <begin position="691"/>
        <end position="739"/>
    </location>
</feature>
<proteinExistence type="predicted"/>
<keyword evidence="4" id="KW-0067">ATP-binding</keyword>
<dbReference type="Pfam" id="PF07723">
    <property type="entry name" value="LRR_2"/>
    <property type="match status" value="1"/>
</dbReference>
<dbReference type="SUPFAM" id="SSF56112">
    <property type="entry name" value="Protein kinase-like (PK-like)"/>
    <property type="match status" value="1"/>
</dbReference>
<dbReference type="InterPro" id="IPR036047">
    <property type="entry name" value="F-box-like_dom_sf"/>
</dbReference>
<dbReference type="InterPro" id="IPR011009">
    <property type="entry name" value="Kinase-like_dom_sf"/>
</dbReference>
<dbReference type="Pfam" id="PF07714">
    <property type="entry name" value="PK_Tyr_Ser-Thr"/>
    <property type="match status" value="1"/>
</dbReference>
<dbReference type="Gene3D" id="1.10.510.10">
    <property type="entry name" value="Transferase(Phosphotransferase) domain 1"/>
    <property type="match status" value="1"/>
</dbReference>
<gene>
    <name evidence="8" type="primary">A02p014740.1_BraROA</name>
    <name evidence="8" type="ORF">IGI04_005483</name>
</gene>
<dbReference type="Pfam" id="PF24758">
    <property type="entry name" value="LRR_At5g56370"/>
    <property type="match status" value="1"/>
</dbReference>
<feature type="compositionally biased region" description="Basic and acidic residues" evidence="5">
    <location>
        <begin position="344"/>
        <end position="353"/>
    </location>
</feature>
<feature type="compositionally biased region" description="Polar residues" evidence="5">
    <location>
        <begin position="284"/>
        <end position="295"/>
    </location>
</feature>
<dbReference type="InterPro" id="IPR013101">
    <property type="entry name" value="LRR_PRU1-like"/>
</dbReference>
<keyword evidence="2" id="KW-0547">Nucleotide-binding</keyword>
<evidence type="ECO:0000256" key="3">
    <source>
        <dbReference type="ARBA" id="ARBA00022777"/>
    </source>
</evidence>
<dbReference type="InterPro" id="IPR001245">
    <property type="entry name" value="Ser-Thr/Tyr_kinase_cat_dom"/>
</dbReference>
<name>A0ABQ7NE49_BRACM</name>
<dbReference type="Gene3D" id="3.80.10.10">
    <property type="entry name" value="Ribonuclease Inhibitor"/>
    <property type="match status" value="2"/>
</dbReference>
<dbReference type="PROSITE" id="PS00109">
    <property type="entry name" value="PROTEIN_KINASE_TYR"/>
    <property type="match status" value="1"/>
</dbReference>
<dbReference type="PROSITE" id="PS50181">
    <property type="entry name" value="FBOX"/>
    <property type="match status" value="1"/>
</dbReference>
<dbReference type="SMART" id="SM00579">
    <property type="entry name" value="FBD"/>
    <property type="match status" value="2"/>
</dbReference>
<feature type="compositionally biased region" description="Low complexity" evidence="5">
    <location>
        <begin position="247"/>
        <end position="259"/>
    </location>
</feature>
<evidence type="ECO:0000313" key="9">
    <source>
        <dbReference type="Proteomes" id="UP000823674"/>
    </source>
</evidence>
<feature type="region of interest" description="Disordered" evidence="5">
    <location>
        <begin position="284"/>
        <end position="353"/>
    </location>
</feature>
<dbReference type="InterPro" id="IPR001810">
    <property type="entry name" value="F-box_dom"/>
</dbReference>
<accession>A0ABQ7NE49</accession>
<feature type="compositionally biased region" description="Low complexity" evidence="5">
    <location>
        <begin position="297"/>
        <end position="307"/>
    </location>
</feature>
<dbReference type="PANTHER" id="PTHR47989:SF72">
    <property type="entry name" value="PROTEIN KINASE DOMAIN-CONTAINING PROTEIN"/>
    <property type="match status" value="1"/>
</dbReference>
<keyword evidence="3" id="KW-0418">Kinase</keyword>
<dbReference type="CDD" id="cd22160">
    <property type="entry name" value="F-box_AtFBL13-like"/>
    <property type="match status" value="1"/>
</dbReference>
<keyword evidence="1" id="KW-0723">Serine/threonine-protein kinase</keyword>
<dbReference type="EMBL" id="JADBGQ010000002">
    <property type="protein sequence ID" value="KAG5409164.1"/>
    <property type="molecule type" value="Genomic_DNA"/>
</dbReference>
<dbReference type="InterPro" id="IPR006566">
    <property type="entry name" value="FBD"/>
</dbReference>
<evidence type="ECO:0000256" key="2">
    <source>
        <dbReference type="ARBA" id="ARBA00022741"/>
    </source>
</evidence>
<dbReference type="SUPFAM" id="SSF52047">
    <property type="entry name" value="RNI-like"/>
    <property type="match status" value="2"/>
</dbReference>
<evidence type="ECO:0000259" key="7">
    <source>
        <dbReference type="PROSITE" id="PS50181"/>
    </source>
</evidence>
<dbReference type="InterPro" id="IPR055411">
    <property type="entry name" value="LRR_FXL15/At3g58940/PEG3-like"/>
</dbReference>
<keyword evidence="9" id="KW-1185">Reference proteome</keyword>
<feature type="compositionally biased region" description="Polar residues" evidence="5">
    <location>
        <begin position="308"/>
        <end position="317"/>
    </location>
</feature>
<evidence type="ECO:0000259" key="6">
    <source>
        <dbReference type="PROSITE" id="PS50011"/>
    </source>
</evidence>
<protein>
    <recommendedName>
        <fullName evidence="10">Protein kinase domain-containing protein</fullName>
    </recommendedName>
</protein>
<organism evidence="8 9">
    <name type="scientific">Brassica rapa subsp. trilocularis</name>
    <dbReference type="NCBI Taxonomy" id="1813537"/>
    <lineage>
        <taxon>Eukaryota</taxon>
        <taxon>Viridiplantae</taxon>
        <taxon>Streptophyta</taxon>
        <taxon>Embryophyta</taxon>
        <taxon>Tracheophyta</taxon>
        <taxon>Spermatophyta</taxon>
        <taxon>Magnoliopsida</taxon>
        <taxon>eudicotyledons</taxon>
        <taxon>Gunneridae</taxon>
        <taxon>Pentapetalae</taxon>
        <taxon>rosids</taxon>
        <taxon>malvids</taxon>
        <taxon>Brassicales</taxon>
        <taxon>Brassicaceae</taxon>
        <taxon>Brassiceae</taxon>
        <taxon>Brassica</taxon>
    </lineage>
</organism>
<dbReference type="InterPro" id="IPR053781">
    <property type="entry name" value="F-box_AtFBL13-like"/>
</dbReference>
<evidence type="ECO:0000256" key="1">
    <source>
        <dbReference type="ARBA" id="ARBA00022527"/>
    </source>
</evidence>
<dbReference type="Proteomes" id="UP000823674">
    <property type="component" value="Chromosome A02"/>
</dbReference>
<comment type="caution">
    <text evidence="8">The sequence shown here is derived from an EMBL/GenBank/DDBJ whole genome shotgun (WGS) entry which is preliminary data.</text>
</comment>